<dbReference type="Pfam" id="PF16655">
    <property type="entry name" value="PhoD_N"/>
    <property type="match status" value="1"/>
</dbReference>
<dbReference type="PANTHER" id="PTHR43606:SF2">
    <property type="entry name" value="ALKALINE PHOSPHATASE FAMILY PROTEIN (AFU_ORTHOLOGUE AFUA_5G03860)"/>
    <property type="match status" value="1"/>
</dbReference>
<dbReference type="InterPro" id="IPR006311">
    <property type="entry name" value="TAT_signal"/>
</dbReference>
<dbReference type="CDD" id="cd07389">
    <property type="entry name" value="MPP_PhoD"/>
    <property type="match status" value="1"/>
</dbReference>
<reference evidence="3" key="2">
    <citation type="journal article" date="2021" name="Syst. Appl. Microbiol.">
        <title>Roseomonas hellenica sp. nov., isolated from roots of wild-growing Alkanna tinctoria.</title>
        <authorList>
            <person name="Rat A."/>
            <person name="Naranjo H.D."/>
            <person name="Lebbe L."/>
            <person name="Cnockaert M."/>
            <person name="Krigas N."/>
            <person name="Grigoriadou K."/>
            <person name="Maloupa E."/>
            <person name="Willems A."/>
        </authorList>
    </citation>
    <scope>NUCLEOTIDE SEQUENCE</scope>
    <source>
        <strain evidence="3">LMG 31231</strain>
    </source>
</reference>
<sequence length="534" mass="58414">MDSTARHILDLSRRGLLRGGAGLAALAALAPAARPGLAQPVFRSFPFTLGVSSGDPAPDGFVIWTRLAPEPLQPDGGTVRAALPVTWEVAEDERFTRIAASGTAIARPELAHAVHVEVAGLAPARPYFYRFRAGSEVSRTGRARTAPAAGAAPARLRFVTAGCQHYEHGHFTAWSHIAREPDLDFVFHYGDYIYEYRGRAPGQPGWGPRVRQHLGEETISLPDYRLRYAQYRSDLDLQAAHAAHPFLPSYDDHEVDNNWAGENSEENGQGRFPVAVPPEVFVLRKAAAFQAWYEHMPVRRAAIPRGPDITAYRRLDFGTMARVHVLDTRQFRDDQPCGDGAKPACPEAFRPEAQMLGAAQEDWLLEGLAGSPGRWNILAQQVPMMRRELRGGTISMDKWDAYPAARQRILDGLAERRTPNPVVLSGDVHVALAATIRARPEDAESSAIATEFTATSITSEGDGAEMTPAGEDVLRRNPDIALFNARRGYCVSEATAAAMTTEFVALPFVTREDAPRQTAARFVVENGRAGVQRG</sequence>
<dbReference type="RefSeq" id="WP_211863540.1">
    <property type="nucleotide sequence ID" value="NZ_JAAEDM010000060.1"/>
</dbReference>
<dbReference type="Gene3D" id="3.60.21.70">
    <property type="entry name" value="PhoD-like phosphatase"/>
    <property type="match status" value="1"/>
</dbReference>
<dbReference type="AlphaFoldDB" id="A0A9X9X149"/>
<dbReference type="Proteomes" id="UP001138751">
    <property type="component" value="Unassembled WGS sequence"/>
</dbReference>
<reference evidence="3" key="1">
    <citation type="submission" date="2020-01" db="EMBL/GenBank/DDBJ databases">
        <authorList>
            <person name="Rat A."/>
        </authorList>
    </citation>
    <scope>NUCLEOTIDE SEQUENCE</scope>
    <source>
        <strain evidence="3">LMG 31231</strain>
    </source>
</reference>
<dbReference type="InterPro" id="IPR029052">
    <property type="entry name" value="Metallo-depent_PP-like"/>
</dbReference>
<comment type="caution">
    <text evidence="3">The sequence shown here is derived from an EMBL/GenBank/DDBJ whole genome shotgun (WGS) entry which is preliminary data.</text>
</comment>
<accession>A0A9X9X149</accession>
<gene>
    <name evidence="3" type="ORF">GXW76_18270</name>
</gene>
<dbReference type="EMBL" id="JAAEDM010000060">
    <property type="protein sequence ID" value="MBR0673128.1"/>
    <property type="molecule type" value="Genomic_DNA"/>
</dbReference>
<protein>
    <submittedName>
        <fullName evidence="3">Alkaline phosphatase</fullName>
    </submittedName>
</protein>
<evidence type="ECO:0000259" key="1">
    <source>
        <dbReference type="Pfam" id="PF09423"/>
    </source>
</evidence>
<evidence type="ECO:0000313" key="3">
    <source>
        <dbReference type="EMBL" id="MBR0673128.1"/>
    </source>
</evidence>
<dbReference type="InterPro" id="IPR038607">
    <property type="entry name" value="PhoD-like_sf"/>
</dbReference>
<dbReference type="PROSITE" id="PS51318">
    <property type="entry name" value="TAT"/>
    <property type="match status" value="1"/>
</dbReference>
<feature type="domain" description="Phospholipase D N-terminal" evidence="2">
    <location>
        <begin position="49"/>
        <end position="145"/>
    </location>
</feature>
<proteinExistence type="predicted"/>
<dbReference type="Pfam" id="PF09423">
    <property type="entry name" value="PhoD"/>
    <property type="match status" value="1"/>
</dbReference>
<feature type="domain" description="PhoD-like phosphatase metallophosphatase" evidence="1">
    <location>
        <begin position="158"/>
        <end position="503"/>
    </location>
</feature>
<evidence type="ECO:0000259" key="2">
    <source>
        <dbReference type="Pfam" id="PF16655"/>
    </source>
</evidence>
<dbReference type="InterPro" id="IPR032093">
    <property type="entry name" value="PhoD_N"/>
</dbReference>
<dbReference type="InterPro" id="IPR018946">
    <property type="entry name" value="PhoD-like_MPP"/>
</dbReference>
<evidence type="ECO:0000313" key="4">
    <source>
        <dbReference type="Proteomes" id="UP001138751"/>
    </source>
</evidence>
<dbReference type="Gene3D" id="2.60.40.380">
    <property type="entry name" value="Purple acid phosphatase-like, N-terminal"/>
    <property type="match status" value="1"/>
</dbReference>
<dbReference type="PANTHER" id="PTHR43606">
    <property type="entry name" value="PHOSPHATASE, PUTATIVE (AFU_ORTHOLOGUE AFUA_6G08710)-RELATED"/>
    <property type="match status" value="1"/>
</dbReference>
<dbReference type="SUPFAM" id="SSF56300">
    <property type="entry name" value="Metallo-dependent phosphatases"/>
    <property type="match status" value="1"/>
</dbReference>
<name>A0A9X9X149_9PROT</name>
<organism evidence="3 4">
    <name type="scientific">Neoroseomonas soli</name>
    <dbReference type="NCBI Taxonomy" id="1081025"/>
    <lineage>
        <taxon>Bacteria</taxon>
        <taxon>Pseudomonadati</taxon>
        <taxon>Pseudomonadota</taxon>
        <taxon>Alphaproteobacteria</taxon>
        <taxon>Acetobacterales</taxon>
        <taxon>Acetobacteraceae</taxon>
        <taxon>Neoroseomonas</taxon>
    </lineage>
</organism>
<keyword evidence="4" id="KW-1185">Reference proteome</keyword>
<dbReference type="InterPro" id="IPR052900">
    <property type="entry name" value="Phospholipid_Metab_Enz"/>
</dbReference>